<reference evidence="2 3" key="1">
    <citation type="submission" date="2019-10" db="EMBL/GenBank/DDBJ databases">
        <title>Corynebacterium sp novel species isolated from the respiratory tract of Marmot.</title>
        <authorList>
            <person name="Zhang G."/>
        </authorList>
    </citation>
    <scope>NUCLEOTIDE SEQUENCE [LARGE SCALE GENOMIC DNA]</scope>
    <source>
        <strain evidence="2 3">336</strain>
    </source>
</reference>
<dbReference type="EMBL" id="WBZJ01000004">
    <property type="protein sequence ID" value="KAB3519173.1"/>
    <property type="molecule type" value="Genomic_DNA"/>
</dbReference>
<dbReference type="InterPro" id="IPR002696">
    <property type="entry name" value="Membr_insert_effic_factor_YidD"/>
</dbReference>
<accession>A0ABQ6VCH3</accession>
<dbReference type="Pfam" id="PF01809">
    <property type="entry name" value="YidD"/>
    <property type="match status" value="1"/>
</dbReference>
<comment type="function">
    <text evidence="1">Could be involved in insertion of integral membrane proteins into the membrane.</text>
</comment>
<keyword evidence="1" id="KW-1003">Cell membrane</keyword>
<evidence type="ECO:0000256" key="1">
    <source>
        <dbReference type="HAMAP-Rule" id="MF_00386"/>
    </source>
</evidence>
<organism evidence="2 3">
    <name type="scientific">Corynebacterium zhongnanshanii</name>
    <dbReference type="NCBI Taxonomy" id="2768834"/>
    <lineage>
        <taxon>Bacteria</taxon>
        <taxon>Bacillati</taxon>
        <taxon>Actinomycetota</taxon>
        <taxon>Actinomycetes</taxon>
        <taxon>Mycobacteriales</taxon>
        <taxon>Corynebacteriaceae</taxon>
        <taxon>Corynebacterium</taxon>
    </lineage>
</organism>
<dbReference type="PANTHER" id="PTHR33383:SF1">
    <property type="entry name" value="MEMBRANE PROTEIN INSERTION EFFICIENCY FACTOR-RELATED"/>
    <property type="match status" value="1"/>
</dbReference>
<comment type="caution">
    <text evidence="2">The sequence shown here is derived from an EMBL/GenBank/DDBJ whole genome shotgun (WGS) entry which is preliminary data.</text>
</comment>
<dbReference type="HAMAP" id="MF_00386">
    <property type="entry name" value="UPF0161_YidD"/>
    <property type="match status" value="1"/>
</dbReference>
<evidence type="ECO:0000313" key="3">
    <source>
        <dbReference type="Proteomes" id="UP000436181"/>
    </source>
</evidence>
<name>A0ABQ6VCH3_9CORY</name>
<gene>
    <name evidence="2" type="primary">yidD</name>
    <name evidence="2" type="ORF">F8377_09245</name>
</gene>
<protein>
    <recommendedName>
        <fullName evidence="1">Putative membrane protein insertion efficiency factor</fullName>
    </recommendedName>
</protein>
<dbReference type="SMART" id="SM01234">
    <property type="entry name" value="Haemolytic"/>
    <property type="match status" value="1"/>
</dbReference>
<dbReference type="RefSeq" id="WP_151844823.1">
    <property type="nucleotide sequence ID" value="NZ_WBZJ01000004.1"/>
</dbReference>
<dbReference type="PANTHER" id="PTHR33383">
    <property type="entry name" value="MEMBRANE PROTEIN INSERTION EFFICIENCY FACTOR-RELATED"/>
    <property type="match status" value="1"/>
</dbReference>
<dbReference type="Proteomes" id="UP000436181">
    <property type="component" value="Unassembled WGS sequence"/>
</dbReference>
<evidence type="ECO:0000313" key="2">
    <source>
        <dbReference type="EMBL" id="KAB3519173.1"/>
    </source>
</evidence>
<sequence>MCTAASGGACNRSGEPRDAYAEHTAIDGDGAPAARRLILFYQEHLSGLKMGSTCRFDPTCSNYALTAFTRHGFLRGAVLTVKRLARCGPWHPGGWDPVPPRRTQRH</sequence>
<dbReference type="NCBIfam" id="TIGR00278">
    <property type="entry name" value="membrane protein insertion efficiency factor YidD"/>
    <property type="match status" value="1"/>
</dbReference>
<comment type="similarity">
    <text evidence="1">Belongs to the UPF0161 family.</text>
</comment>
<keyword evidence="3" id="KW-1185">Reference proteome</keyword>
<keyword evidence="1" id="KW-0472">Membrane</keyword>
<comment type="subcellular location">
    <subcellularLocation>
        <location evidence="1">Cell membrane</location>
        <topology evidence="1">Peripheral membrane protein</topology>
        <orientation evidence="1">Cytoplasmic side</orientation>
    </subcellularLocation>
</comment>
<proteinExistence type="inferred from homology"/>